<keyword evidence="12" id="KW-1017">Isopeptide bond</keyword>
<keyword evidence="6 12" id="KW-1048">Host nucleus</keyword>
<evidence type="ECO:0000256" key="1">
    <source>
        <dbReference type="ARBA" id="ARBA00004147"/>
    </source>
</evidence>
<keyword evidence="3 12" id="KW-0678">Repressor</keyword>
<evidence type="ECO:0000256" key="5">
    <source>
        <dbReference type="ARBA" id="ARBA00022553"/>
    </source>
</evidence>
<feature type="compositionally biased region" description="Low complexity" evidence="13">
    <location>
        <begin position="197"/>
        <end position="207"/>
    </location>
</feature>
<dbReference type="Proteomes" id="UP000052083">
    <property type="component" value="Segment"/>
</dbReference>
<proteinExistence type="inferred from homology"/>
<dbReference type="SUPFAM" id="SSF51332">
    <property type="entry name" value="E2 regulatory, transactivation domain"/>
    <property type="match status" value="1"/>
</dbReference>
<feature type="domain" description="Papillomavirus E2 N-terminal" evidence="14">
    <location>
        <begin position="1"/>
        <end position="199"/>
    </location>
</feature>
<evidence type="ECO:0000256" key="10">
    <source>
        <dbReference type="ARBA" id="ARBA00023159"/>
    </source>
</evidence>
<dbReference type="InterPro" id="IPR000427">
    <property type="entry name" value="Papillomavirus_E2_C"/>
</dbReference>
<keyword evidence="4 12" id="KW-0244">Early protein</keyword>
<comment type="subcellular location">
    <subcellularLocation>
        <location evidence="1 12">Host nucleus</location>
    </subcellularLocation>
</comment>
<dbReference type="InterPro" id="IPR036050">
    <property type="entry name" value="Regulatory_protein_E2_N"/>
</dbReference>
<dbReference type="KEGG" id="vg:7138862"/>
<evidence type="ECO:0000313" key="16">
    <source>
        <dbReference type="EMBL" id="ACK76237.1"/>
    </source>
</evidence>
<dbReference type="EMBL" id="FJ379293">
    <property type="protein sequence ID" value="ACK76237.1"/>
    <property type="molecule type" value="Genomic_DNA"/>
</dbReference>
<dbReference type="InterPro" id="IPR033668">
    <property type="entry name" value="Reg_prot_E2"/>
</dbReference>
<comment type="caution">
    <text evidence="12">Lacks conserved residue(s) required for the propagation of feature annotation.</text>
</comment>
<dbReference type="InterPro" id="IPR012677">
    <property type="entry name" value="Nucleotide-bd_a/b_plait_sf"/>
</dbReference>
<dbReference type="GO" id="GO:0000166">
    <property type="term" value="F:nucleotide binding"/>
    <property type="evidence" value="ECO:0007669"/>
    <property type="project" value="UniProtKB-UniRule"/>
</dbReference>
<dbReference type="InterPro" id="IPR042504">
    <property type="entry name" value="Regulatory_protein_E2_N_2"/>
</dbReference>
<evidence type="ECO:0000256" key="11">
    <source>
        <dbReference type="ARBA" id="ARBA00023163"/>
    </source>
</evidence>
<dbReference type="GO" id="GO:0006260">
    <property type="term" value="P:DNA replication"/>
    <property type="evidence" value="ECO:0007669"/>
    <property type="project" value="UniProtKB-KW"/>
</dbReference>
<dbReference type="Gene3D" id="2.170.200.10">
    <property type="entry name" value="Papillomavirus E2 early protein domain"/>
    <property type="match status" value="1"/>
</dbReference>
<comment type="function">
    <text evidence="12">Plays a role in the initiation of viral DNA replication. A dimer of E2 interacts with a dimer of E1 in order to improve specificity of E1 DNA binding activity. Once the complex recognizes and binds DNA at specific sites, the E2 dimer is removed from DNA. E2 also regulates viral transcription through binding to the E2RE response element (5'-ACCNNNNNNGGT-3') present in multiple copies in the regulatory regions of the viral genome. Activates or represses transcription depending on E2RE's position with regards to proximal promoter elements including the TATA-box. Repression occurs by sterically hindering the assembly of the transcription initiation complex.</text>
</comment>
<dbReference type="SUPFAM" id="SSF54957">
    <property type="entry name" value="Viral DNA-binding domain"/>
    <property type="match status" value="1"/>
</dbReference>
<evidence type="ECO:0000256" key="9">
    <source>
        <dbReference type="ARBA" id="ARBA00023125"/>
    </source>
</evidence>
<keyword evidence="9 12" id="KW-0238">DNA-binding</keyword>
<comment type="subunit">
    <text evidence="12">Binds DNA as homodimer. Interacts with protein E1; this interaction greatly increases E1 DNA-binding activity. Interacts with protein L1; this interaction enhances E2-dependent replication and transcription activation. Interacts with protein L2; this interaction inhibits E2 transcriptional activity but not DNA replication function E2. Interacts with protein E7; this interaction inhibits E7 oncogenic activity. Interacts with host TAF1; this interaction modulates E2-dependent transcriptional regulation. Interacts with host BRD4; this interaction mediates E2 transcriptional activation function. Additionally, the interaction with host BRD4 on mitotic chromosomes mediates tethering of the viral genome. Interacts with host TOPBP1; this interaction is required for optimal viral DNA replication.</text>
</comment>
<comment type="PTM">
    <text evidence="12">Sumoylation plays a regulatory role in E2 transcriptional activity.</text>
</comment>
<dbReference type="GO" id="GO:0003677">
    <property type="term" value="F:DNA binding"/>
    <property type="evidence" value="ECO:0007669"/>
    <property type="project" value="UniProtKB-UniRule"/>
</dbReference>
<feature type="compositionally biased region" description="Basic and acidic residues" evidence="13">
    <location>
        <begin position="208"/>
        <end position="221"/>
    </location>
</feature>
<gene>
    <name evidence="12 16" type="primary">E2</name>
</gene>
<keyword evidence="7 12" id="KW-0235">DNA replication</keyword>
<dbReference type="HAMAP" id="MF_04001">
    <property type="entry name" value="PPV_E2"/>
    <property type="match status" value="1"/>
</dbReference>
<evidence type="ECO:0000256" key="12">
    <source>
        <dbReference type="HAMAP-Rule" id="MF_04001"/>
    </source>
</evidence>
<dbReference type="GO" id="GO:0006275">
    <property type="term" value="P:regulation of DNA replication"/>
    <property type="evidence" value="ECO:0007669"/>
    <property type="project" value="UniProtKB-UniRule"/>
</dbReference>
<keyword evidence="11 12" id="KW-0804">Transcription</keyword>
<comment type="PTM">
    <text evidence="12">Phosphorylated.</text>
</comment>
<comment type="similarity">
    <text evidence="2">Belongs to the papillomaviridae E8^E2C protein family.</text>
</comment>
<name>B7TQP0_9PAPI</name>
<dbReference type="RefSeq" id="YP_002427693.1">
    <property type="nucleotide sequence ID" value="NC_011765.1"/>
</dbReference>
<dbReference type="Gene3D" id="1.10.287.30">
    <property type="entry name" value="E2 (early) protein, N terminal domain, subdomain 1"/>
    <property type="match status" value="1"/>
</dbReference>
<sequence length="386" mass="43615">MERLTQRFDALQEKLMEIYEKDSRDLGVMTSHWALQREEQALLHCARRKGVLRVGFQPVPPLKVSEQKAKAAIEMHLTLQSLQKSAYSNEDWTLSQTSRESFMTPPRHCFKKQGHTVEVTFDGESANSMLYTMWGRVYYQMDDGSWSVASSGVDYYGIYYNDSEGKPHYYVKFAEDAQKYSKTGTWFVRSNDKTISAPVTSTCTSPTTRDRSRSPRRHTEEVDSTTPPGRRYPPSSPPSVSSLRLRGRGGGEGEYYPFGRSSPSEDRCGSAGSPARPVGRRPPHCPQGTPAEASHRLLWGPRDPTVLVAKGDANTLKCWRNRCRKTHAGSFIAFSTTWQWCGDGNCRQGRHRLQILFSSSQQLDQFLGKVKVPKGVEVHRSTFDGL</sequence>
<keyword evidence="17" id="KW-1185">Reference proteome</keyword>
<dbReference type="InterPro" id="IPR035975">
    <property type="entry name" value="E2/EBNA1_C_sf"/>
</dbReference>
<reference evidence="16 17" key="1">
    <citation type="journal article" date="2009" name="J. Gen. Virol.">
        <title>Genomic characterization of the first insectivoran papillomavirus reveals an unusually long, second non-coding region and indicates a close relationship to Betapapillomavirus.</title>
        <authorList>
            <person name="Schulz E."/>
            <person name="Gottschling M."/>
            <person name="Bravo I.G."/>
            <person name="Wittstatt U."/>
            <person name="Stockfleth E."/>
            <person name="Nindl I."/>
        </authorList>
    </citation>
    <scope>NUCLEOTIDE SEQUENCE [LARGE SCALE GENOMIC DNA]</scope>
</reference>
<feature type="region of interest" description="Disordered" evidence="13">
    <location>
        <begin position="197"/>
        <end position="295"/>
    </location>
</feature>
<feature type="region of interest" description="DNA-binding domain" evidence="12">
    <location>
        <begin position="303"/>
        <end position="386"/>
    </location>
</feature>
<evidence type="ECO:0000259" key="15">
    <source>
        <dbReference type="Pfam" id="PF00511"/>
    </source>
</evidence>
<evidence type="ECO:0000256" key="13">
    <source>
        <dbReference type="SAM" id="MobiDB-lite"/>
    </source>
</evidence>
<dbReference type="Gene3D" id="3.30.70.330">
    <property type="match status" value="1"/>
</dbReference>
<evidence type="ECO:0000256" key="3">
    <source>
        <dbReference type="ARBA" id="ARBA00022491"/>
    </source>
</evidence>
<evidence type="ECO:0000256" key="8">
    <source>
        <dbReference type="ARBA" id="ARBA00023015"/>
    </source>
</evidence>
<organism evidence="16 17">
    <name type="scientific">Erinaceus europaeus papillomavirus 1</name>
    <dbReference type="NCBI Taxonomy" id="445217"/>
    <lineage>
        <taxon>Viruses</taxon>
        <taxon>Monodnaviria</taxon>
        <taxon>Shotokuvirae</taxon>
        <taxon>Cossaviricota</taxon>
        <taxon>Papovaviricetes</taxon>
        <taxon>Zurhausenvirales</taxon>
        <taxon>Papillomaviridae</taxon>
        <taxon>Firstpapillomavirinae</taxon>
        <taxon>Dyoetapapillomavirus</taxon>
        <taxon>Dyoetapapillomavirus 1</taxon>
    </lineage>
</organism>
<evidence type="ECO:0000256" key="2">
    <source>
        <dbReference type="ARBA" id="ARBA00007794"/>
    </source>
</evidence>
<dbReference type="GeneID" id="7138862"/>
<keyword evidence="12" id="KW-0832">Ubl conjugation</keyword>
<dbReference type="GO" id="GO:0006351">
    <property type="term" value="P:DNA-templated transcription"/>
    <property type="evidence" value="ECO:0007669"/>
    <property type="project" value="UniProtKB-UniRule"/>
</dbReference>
<dbReference type="Pfam" id="PF00511">
    <property type="entry name" value="PPV_E2_C"/>
    <property type="match status" value="1"/>
</dbReference>
<keyword evidence="8 12" id="KW-0805">Transcription regulation</keyword>
<feature type="domain" description="Papillomavirus E2 C-terminal" evidence="15">
    <location>
        <begin position="306"/>
        <end position="382"/>
    </location>
</feature>
<keyword evidence="5 12" id="KW-0597">Phosphoprotein</keyword>
<dbReference type="GO" id="GO:0003700">
    <property type="term" value="F:DNA-binding transcription factor activity"/>
    <property type="evidence" value="ECO:0007669"/>
    <property type="project" value="UniProtKB-UniRule"/>
</dbReference>
<comment type="similarity">
    <text evidence="12">Belongs to the papillomaviridae E2 protein family.</text>
</comment>
<dbReference type="GO" id="GO:0039693">
    <property type="term" value="P:viral DNA genome replication"/>
    <property type="evidence" value="ECO:0007669"/>
    <property type="project" value="UniProtKB-UniRule"/>
</dbReference>
<dbReference type="Pfam" id="PF00508">
    <property type="entry name" value="PPV_E2_N"/>
    <property type="match status" value="1"/>
</dbReference>
<evidence type="ECO:0000259" key="14">
    <source>
        <dbReference type="Pfam" id="PF00508"/>
    </source>
</evidence>
<accession>B7TQP0</accession>
<keyword evidence="10 12" id="KW-0010">Activator</keyword>
<feature type="cross-link" description="Glycyl lysine isopeptide (Lys-Gly) (interchain with G-Cter in SUMO)" evidence="12">
    <location>
        <position position="310"/>
    </location>
</feature>
<dbReference type="GO" id="GO:0042025">
    <property type="term" value="C:host cell nucleus"/>
    <property type="evidence" value="ECO:0007669"/>
    <property type="project" value="UniProtKB-SubCell"/>
</dbReference>
<dbReference type="OrthoDB" id="15886at10239"/>
<dbReference type="InterPro" id="IPR042503">
    <property type="entry name" value="Regulatory_protein_E2_N_1"/>
</dbReference>
<protein>
    <recommendedName>
        <fullName evidence="12">Regulatory protein E2</fullName>
    </recommendedName>
</protein>
<evidence type="ECO:0000313" key="17">
    <source>
        <dbReference type="Proteomes" id="UP000052083"/>
    </source>
</evidence>
<evidence type="ECO:0000256" key="6">
    <source>
        <dbReference type="ARBA" id="ARBA00022562"/>
    </source>
</evidence>
<dbReference type="InterPro" id="IPR001866">
    <property type="entry name" value="PPV_E2_N"/>
</dbReference>
<evidence type="ECO:0000256" key="7">
    <source>
        <dbReference type="ARBA" id="ARBA00022705"/>
    </source>
</evidence>
<evidence type="ECO:0000256" key="4">
    <source>
        <dbReference type="ARBA" id="ARBA00022518"/>
    </source>
</evidence>